<accession>A0ABQ2JUC5</accession>
<evidence type="ECO:0000313" key="3">
    <source>
        <dbReference type="Proteomes" id="UP000605099"/>
    </source>
</evidence>
<dbReference type="InterPro" id="IPR014113">
    <property type="entry name" value="T4SS_TrbC_subgr"/>
</dbReference>
<evidence type="ECO:0008006" key="4">
    <source>
        <dbReference type="Google" id="ProtNLM"/>
    </source>
</evidence>
<proteinExistence type="predicted"/>
<reference evidence="3" key="1">
    <citation type="journal article" date="2019" name="Int. J. Syst. Evol. Microbiol.">
        <title>The Global Catalogue of Microorganisms (GCM) 10K type strain sequencing project: providing services to taxonomists for standard genome sequencing and annotation.</title>
        <authorList>
            <consortium name="The Broad Institute Genomics Platform"/>
            <consortium name="The Broad Institute Genome Sequencing Center for Infectious Disease"/>
            <person name="Wu L."/>
            <person name="Ma J."/>
        </authorList>
    </citation>
    <scope>NUCLEOTIDE SEQUENCE [LARGE SCALE GENOMIC DNA]</scope>
    <source>
        <strain evidence="3">CGMCC 1.6784</strain>
    </source>
</reference>
<dbReference type="Pfam" id="PF09673">
    <property type="entry name" value="TrbC_Ftype"/>
    <property type="match status" value="1"/>
</dbReference>
<feature type="signal peptide" evidence="1">
    <location>
        <begin position="1"/>
        <end position="22"/>
    </location>
</feature>
<organism evidence="2 3">
    <name type="scientific">Novosphingobium indicum</name>
    <dbReference type="NCBI Taxonomy" id="462949"/>
    <lineage>
        <taxon>Bacteria</taxon>
        <taxon>Pseudomonadati</taxon>
        <taxon>Pseudomonadota</taxon>
        <taxon>Alphaproteobacteria</taxon>
        <taxon>Sphingomonadales</taxon>
        <taxon>Sphingomonadaceae</taxon>
        <taxon>Novosphingobium</taxon>
    </lineage>
</organism>
<dbReference type="NCBIfam" id="TIGR02742">
    <property type="entry name" value="TrbC_Ftype"/>
    <property type="match status" value="1"/>
</dbReference>
<protein>
    <recommendedName>
        <fullName evidence="4">Type-F conjugative transfer system pilin assembly protein TrbC</fullName>
    </recommendedName>
</protein>
<dbReference type="RefSeq" id="WP_098108395.1">
    <property type="nucleotide sequence ID" value="NZ_BMLK01000016.1"/>
</dbReference>
<name>A0ABQ2JUC5_9SPHN</name>
<evidence type="ECO:0000313" key="2">
    <source>
        <dbReference type="EMBL" id="GGN55372.1"/>
    </source>
</evidence>
<dbReference type="EMBL" id="BMLK01000016">
    <property type="protein sequence ID" value="GGN55372.1"/>
    <property type="molecule type" value="Genomic_DNA"/>
</dbReference>
<evidence type="ECO:0000256" key="1">
    <source>
        <dbReference type="SAM" id="SignalP"/>
    </source>
</evidence>
<gene>
    <name evidence="2" type="ORF">GCM10011349_31950</name>
</gene>
<comment type="caution">
    <text evidence="2">The sequence shown here is derived from an EMBL/GenBank/DDBJ whole genome shotgun (WGS) entry which is preliminary data.</text>
</comment>
<dbReference type="InterPro" id="IPR019106">
    <property type="entry name" value="T4SS_TrbC"/>
</dbReference>
<keyword evidence="1" id="KW-0732">Signal</keyword>
<keyword evidence="3" id="KW-1185">Reference proteome</keyword>
<feature type="chain" id="PRO_5045042180" description="Type-F conjugative transfer system pilin assembly protein TrbC" evidence="1">
    <location>
        <begin position="23"/>
        <end position="244"/>
    </location>
</feature>
<sequence length="244" mass="25489">MRKSMVGLGGVLAIGIVSAALAQTIDGLDLQAVEKRAENGRQDAQDVFDFVTGQGDPPAAAAREVVDNARDRIADLDVSAIGKSEGPVNLDELVAGAKSTVAGPKSTPLIMAFVSLSMPGESLRRTIADTTKAGGVVIFRGFSAEGPKPFVEALSRVVDQKSASNIAIDPRLFRAFKVDRVPTIVAASTNFEPCDQLDCVTPAPPHDRISGNVSLAYALQEFVEGRGPGAPAARVALANLTPRQ</sequence>
<dbReference type="Proteomes" id="UP000605099">
    <property type="component" value="Unassembled WGS sequence"/>
</dbReference>